<accession>A0ABR2S1H4</accession>
<evidence type="ECO:0000313" key="2">
    <source>
        <dbReference type="Proteomes" id="UP001396334"/>
    </source>
</evidence>
<organism evidence="1 2">
    <name type="scientific">Hibiscus sabdariffa</name>
    <name type="common">roselle</name>
    <dbReference type="NCBI Taxonomy" id="183260"/>
    <lineage>
        <taxon>Eukaryota</taxon>
        <taxon>Viridiplantae</taxon>
        <taxon>Streptophyta</taxon>
        <taxon>Embryophyta</taxon>
        <taxon>Tracheophyta</taxon>
        <taxon>Spermatophyta</taxon>
        <taxon>Magnoliopsida</taxon>
        <taxon>eudicotyledons</taxon>
        <taxon>Gunneridae</taxon>
        <taxon>Pentapetalae</taxon>
        <taxon>rosids</taxon>
        <taxon>malvids</taxon>
        <taxon>Malvales</taxon>
        <taxon>Malvaceae</taxon>
        <taxon>Malvoideae</taxon>
        <taxon>Hibiscus</taxon>
    </lineage>
</organism>
<keyword evidence="2" id="KW-1185">Reference proteome</keyword>
<name>A0ABR2S1H4_9ROSI</name>
<comment type="caution">
    <text evidence="1">The sequence shown here is derived from an EMBL/GenBank/DDBJ whole genome shotgun (WGS) entry which is preliminary data.</text>
</comment>
<evidence type="ECO:0000313" key="1">
    <source>
        <dbReference type="EMBL" id="KAK9018784.1"/>
    </source>
</evidence>
<dbReference type="EMBL" id="JBBPBN010000018">
    <property type="protein sequence ID" value="KAK9018784.1"/>
    <property type="molecule type" value="Genomic_DNA"/>
</dbReference>
<reference evidence="1 2" key="1">
    <citation type="journal article" date="2024" name="G3 (Bethesda)">
        <title>Genome assembly of Hibiscus sabdariffa L. provides insights into metabolisms of medicinal natural products.</title>
        <authorList>
            <person name="Kim T."/>
        </authorList>
    </citation>
    <scope>NUCLEOTIDE SEQUENCE [LARGE SCALE GENOMIC DNA]</scope>
    <source>
        <strain evidence="1">TK-2024</strain>
        <tissue evidence="1">Old leaves</tissue>
    </source>
</reference>
<sequence>MSRRKLLPCLNGRPSTGLYCGISGIIAIDGCMIGSLPRPAFSLSILAPCSQILQLSEEPQPITLRTPAP</sequence>
<proteinExistence type="predicted"/>
<dbReference type="Proteomes" id="UP001396334">
    <property type="component" value="Unassembled WGS sequence"/>
</dbReference>
<gene>
    <name evidence="1" type="ORF">V6N11_033831</name>
</gene>
<protein>
    <submittedName>
        <fullName evidence="1">Uncharacterized protein</fullName>
    </submittedName>
</protein>